<evidence type="ECO:0000313" key="3">
    <source>
        <dbReference type="EMBL" id="SUZ83260.1"/>
    </source>
</evidence>
<dbReference type="PANTHER" id="PTHR34580:SF1">
    <property type="entry name" value="PROTEIN PAFC"/>
    <property type="match status" value="1"/>
</dbReference>
<dbReference type="Pfam" id="PF25583">
    <property type="entry name" value="WCX"/>
    <property type="match status" value="1"/>
</dbReference>
<dbReference type="AlphaFoldDB" id="A0A381QVU4"/>
<dbReference type="InterPro" id="IPR051534">
    <property type="entry name" value="CBASS_pafABC_assoc_protein"/>
</dbReference>
<evidence type="ECO:0000259" key="2">
    <source>
        <dbReference type="Pfam" id="PF25583"/>
    </source>
</evidence>
<accession>A0A381QVU4</accession>
<sequence>MAAMKKLERLLDLVALLLEAERPLGRHEIRDGLPPGAYADDDEAFRRTFERDKDELRNLGIPIEVESLPGWDASQAGYRIHRSALEADLPALDPDEFASLALASAMVRFEDVTPDVPIWMLGGGGGDADLDRSTPLADVPGDPVVRDLMRAVTGGRVVSFGYRGERRTVEPHRLVFTKGHWQLSGRDRKRGAGRQYRCDRFETGVDVSDEIMDPPAVPIDVSDDHAWLFGDADLVPVRLLVDERHVAWLTGFLRSAEVVERRDDGSVVIEELVREPDAFRSFVLTFLDGAEVLEPAWFRAEMVAWLEALT</sequence>
<feature type="domain" description="WYL" evidence="1">
    <location>
        <begin position="144"/>
        <end position="202"/>
    </location>
</feature>
<name>A0A381QVU4_9ZZZZ</name>
<dbReference type="Pfam" id="PF13280">
    <property type="entry name" value="WYL"/>
    <property type="match status" value="1"/>
</dbReference>
<reference evidence="3" key="1">
    <citation type="submission" date="2018-05" db="EMBL/GenBank/DDBJ databases">
        <authorList>
            <person name="Lanie J.A."/>
            <person name="Ng W.-L."/>
            <person name="Kazmierczak K.M."/>
            <person name="Andrzejewski T.M."/>
            <person name="Davidsen T.M."/>
            <person name="Wayne K.J."/>
            <person name="Tettelin H."/>
            <person name="Glass J.I."/>
            <person name="Rusch D."/>
            <person name="Podicherti R."/>
            <person name="Tsui H.-C.T."/>
            <person name="Winkler M.E."/>
        </authorList>
    </citation>
    <scope>NUCLEOTIDE SEQUENCE</scope>
</reference>
<evidence type="ECO:0000259" key="1">
    <source>
        <dbReference type="Pfam" id="PF13280"/>
    </source>
</evidence>
<protein>
    <submittedName>
        <fullName evidence="3">Uncharacterized protein</fullName>
    </submittedName>
</protein>
<dbReference type="EMBL" id="UINC01001543">
    <property type="protein sequence ID" value="SUZ83260.1"/>
    <property type="molecule type" value="Genomic_DNA"/>
</dbReference>
<dbReference type="InterPro" id="IPR057727">
    <property type="entry name" value="WCX_dom"/>
</dbReference>
<organism evidence="3">
    <name type="scientific">marine metagenome</name>
    <dbReference type="NCBI Taxonomy" id="408172"/>
    <lineage>
        <taxon>unclassified sequences</taxon>
        <taxon>metagenomes</taxon>
        <taxon>ecological metagenomes</taxon>
    </lineage>
</organism>
<dbReference type="InterPro" id="IPR026881">
    <property type="entry name" value="WYL_dom"/>
</dbReference>
<proteinExistence type="predicted"/>
<gene>
    <name evidence="3" type="ORF">METZ01_LOCUS36114</name>
</gene>
<dbReference type="PROSITE" id="PS52050">
    <property type="entry name" value="WYL"/>
    <property type="match status" value="1"/>
</dbReference>
<dbReference type="PANTHER" id="PTHR34580">
    <property type="match status" value="1"/>
</dbReference>
<feature type="domain" description="WCX" evidence="2">
    <location>
        <begin position="234"/>
        <end position="309"/>
    </location>
</feature>